<reference evidence="4" key="1">
    <citation type="submission" date="2019-05" db="EMBL/GenBank/DDBJ databases">
        <title>Genome sequence and methylation pattern of the halophilic Archaeon Natrinema versiforme BOL5-4.</title>
        <authorList>
            <person name="DasSarma P."/>
            <person name="Anton B.P."/>
            <person name="DasSarma S.L."/>
            <person name="Martinez F.L."/>
            <person name="Guzman D."/>
            <person name="Roberts R.J."/>
            <person name="DasSarma S."/>
        </authorList>
    </citation>
    <scope>NUCLEOTIDE SEQUENCE [LARGE SCALE GENOMIC DNA]</scope>
    <source>
        <strain evidence="4">BOL5-4</strain>
    </source>
</reference>
<protein>
    <submittedName>
        <fullName evidence="3">Uncharacterized protein</fullName>
    </submittedName>
</protein>
<proteinExistence type="predicted"/>
<dbReference type="GeneID" id="40263797"/>
<keyword evidence="2" id="KW-1133">Transmembrane helix</keyword>
<dbReference type="AlphaFoldDB" id="A0A4V1FXI3"/>
<dbReference type="KEGG" id="nvr:FEJ81_00960"/>
<feature type="region of interest" description="Disordered" evidence="1">
    <location>
        <begin position="197"/>
        <end position="236"/>
    </location>
</feature>
<name>A0A4V1FXI3_9EURY</name>
<gene>
    <name evidence="3" type="ORF">FEJ81_00960</name>
</gene>
<organism evidence="3 4">
    <name type="scientific">Natrinema versiforme</name>
    <dbReference type="NCBI Taxonomy" id="88724"/>
    <lineage>
        <taxon>Archaea</taxon>
        <taxon>Methanobacteriati</taxon>
        <taxon>Methanobacteriota</taxon>
        <taxon>Stenosarchaea group</taxon>
        <taxon>Halobacteria</taxon>
        <taxon>Halobacteriales</taxon>
        <taxon>Natrialbaceae</taxon>
        <taxon>Natrinema</taxon>
    </lineage>
</organism>
<feature type="compositionally biased region" description="Basic and acidic residues" evidence="1">
    <location>
        <begin position="214"/>
        <end position="229"/>
    </location>
</feature>
<accession>A0A4V1FXI3</accession>
<dbReference type="Proteomes" id="UP000302218">
    <property type="component" value="Chromosome"/>
</dbReference>
<dbReference type="EMBL" id="CP040330">
    <property type="protein sequence ID" value="QCS40984.1"/>
    <property type="molecule type" value="Genomic_DNA"/>
</dbReference>
<dbReference type="OrthoDB" id="222505at2157"/>
<dbReference type="RefSeq" id="WP_138243508.1">
    <property type="nucleotide sequence ID" value="NZ_CP040330.1"/>
</dbReference>
<evidence type="ECO:0000313" key="4">
    <source>
        <dbReference type="Proteomes" id="UP000302218"/>
    </source>
</evidence>
<sequence length="236" mass="24930">MADSRSERVEQWREHVDELCHDGETVEHRADLEGATVVVTNQRVLAFPSDSSGPTVRHVDRPNVGTIAVETDHRLRDLCVGFVAAFVGIGLIELTRGVSFATLIPGVDLGWSESTPGATQLAGVVESAIEFLETALLLVEWGVLLGGVAALALVARYIRSRSRRLVCRVHGGDDLAFAVSDADLEADAVADLERAIRPGDGSALEGAGGSESGSRSDGRSDDGRDRAMGDDPAASD</sequence>
<keyword evidence="2" id="KW-0472">Membrane</keyword>
<feature type="transmembrane region" description="Helical" evidence="2">
    <location>
        <begin position="78"/>
        <end position="104"/>
    </location>
</feature>
<evidence type="ECO:0000313" key="3">
    <source>
        <dbReference type="EMBL" id="QCS40984.1"/>
    </source>
</evidence>
<feature type="transmembrane region" description="Helical" evidence="2">
    <location>
        <begin position="135"/>
        <end position="158"/>
    </location>
</feature>
<evidence type="ECO:0000256" key="2">
    <source>
        <dbReference type="SAM" id="Phobius"/>
    </source>
</evidence>
<evidence type="ECO:0000256" key="1">
    <source>
        <dbReference type="SAM" id="MobiDB-lite"/>
    </source>
</evidence>
<keyword evidence="2" id="KW-0812">Transmembrane</keyword>